<dbReference type="AlphaFoldDB" id="A0A561Q4K8"/>
<reference evidence="2 3" key="1">
    <citation type="submission" date="2019-06" db="EMBL/GenBank/DDBJ databases">
        <title>Sorghum-associated microbial communities from plants grown in Nebraska, USA.</title>
        <authorList>
            <person name="Schachtman D."/>
        </authorList>
    </citation>
    <scope>NUCLEOTIDE SEQUENCE [LARGE SCALE GENOMIC DNA]</scope>
    <source>
        <strain evidence="2 3">1209</strain>
    </source>
</reference>
<dbReference type="RefSeq" id="WP_145663825.1">
    <property type="nucleotide sequence ID" value="NZ_VIWO01000001.1"/>
</dbReference>
<dbReference type="InterPro" id="IPR051606">
    <property type="entry name" value="Polyketide_Oxido-like"/>
</dbReference>
<evidence type="ECO:0000313" key="2">
    <source>
        <dbReference type="EMBL" id="TWF45307.1"/>
    </source>
</evidence>
<dbReference type="OrthoDB" id="9785372at2"/>
<dbReference type="InterPro" id="IPR036291">
    <property type="entry name" value="NAD(P)-bd_dom_sf"/>
</dbReference>
<dbReference type="EMBL" id="VIWO01000001">
    <property type="protein sequence ID" value="TWF45307.1"/>
    <property type="molecule type" value="Genomic_DNA"/>
</dbReference>
<dbReference type="Pfam" id="PF13460">
    <property type="entry name" value="NAD_binding_10"/>
    <property type="match status" value="1"/>
</dbReference>
<dbReference type="InterPro" id="IPR016040">
    <property type="entry name" value="NAD(P)-bd_dom"/>
</dbReference>
<keyword evidence="3" id="KW-1185">Reference proteome</keyword>
<comment type="caution">
    <text evidence="2">The sequence shown here is derived from an EMBL/GenBank/DDBJ whole genome shotgun (WGS) entry which is preliminary data.</text>
</comment>
<dbReference type="PANTHER" id="PTHR43355:SF2">
    <property type="entry name" value="FLAVIN REDUCTASE (NADPH)"/>
    <property type="match status" value="1"/>
</dbReference>
<feature type="domain" description="NAD(P)-binding" evidence="1">
    <location>
        <begin position="7"/>
        <end position="200"/>
    </location>
</feature>
<sequence length="212" mass="23625">MKLLIFGATGGTGKQLLAQALQQGHTVTAFVRNPQMLQVQHPNLQIVQGDVLDYQTIEPVMKGHDAVLSTIGRPANKTGVVRSEGTRNIIRAMEKAGIRRFVCQTSLGYGDSKEVLRRTPFVFRYIIVPFLLKKGFADHALQEKHIKNSQLDWVIVRPGNLTDGSHTGHYRYGFAANDPAITVQVSRADVADFMLKQLTDQRFVHQTPGISY</sequence>
<organism evidence="2 3">
    <name type="scientific">Chitinophaga polysaccharea</name>
    <dbReference type="NCBI Taxonomy" id="1293035"/>
    <lineage>
        <taxon>Bacteria</taxon>
        <taxon>Pseudomonadati</taxon>
        <taxon>Bacteroidota</taxon>
        <taxon>Chitinophagia</taxon>
        <taxon>Chitinophagales</taxon>
        <taxon>Chitinophagaceae</taxon>
        <taxon>Chitinophaga</taxon>
    </lineage>
</organism>
<dbReference type="Proteomes" id="UP000320811">
    <property type="component" value="Unassembled WGS sequence"/>
</dbReference>
<protein>
    <submittedName>
        <fullName evidence="2">Putative NADH-flavin reductase</fullName>
    </submittedName>
</protein>
<accession>A0A561Q4K8</accession>
<dbReference type="GO" id="GO:0004074">
    <property type="term" value="F:biliverdin reductase [NAD(P)H] activity"/>
    <property type="evidence" value="ECO:0007669"/>
    <property type="project" value="TreeGrafter"/>
</dbReference>
<evidence type="ECO:0000259" key="1">
    <source>
        <dbReference type="Pfam" id="PF13460"/>
    </source>
</evidence>
<name>A0A561Q4K8_9BACT</name>
<proteinExistence type="predicted"/>
<dbReference type="CDD" id="cd05244">
    <property type="entry name" value="BVR-B_like_SDR_a"/>
    <property type="match status" value="1"/>
</dbReference>
<dbReference type="GO" id="GO:0042602">
    <property type="term" value="F:riboflavin reductase (NADPH) activity"/>
    <property type="evidence" value="ECO:0007669"/>
    <property type="project" value="TreeGrafter"/>
</dbReference>
<evidence type="ECO:0000313" key="3">
    <source>
        <dbReference type="Proteomes" id="UP000320811"/>
    </source>
</evidence>
<dbReference type="Gene3D" id="3.40.50.720">
    <property type="entry name" value="NAD(P)-binding Rossmann-like Domain"/>
    <property type="match status" value="1"/>
</dbReference>
<dbReference type="PANTHER" id="PTHR43355">
    <property type="entry name" value="FLAVIN REDUCTASE (NADPH)"/>
    <property type="match status" value="1"/>
</dbReference>
<gene>
    <name evidence="2" type="ORF">FHW36_1011237</name>
</gene>
<dbReference type="SUPFAM" id="SSF51735">
    <property type="entry name" value="NAD(P)-binding Rossmann-fold domains"/>
    <property type="match status" value="1"/>
</dbReference>